<evidence type="ECO:0000313" key="1">
    <source>
        <dbReference type="EMBL" id="KAF5203403.1"/>
    </source>
</evidence>
<dbReference type="AlphaFoldDB" id="A0A7J6X254"/>
<proteinExistence type="predicted"/>
<keyword evidence="2" id="KW-1185">Reference proteome</keyword>
<sequence length="70" mass="7048">MMIWKWKDRIFRSGNGDEDDDLEMERSNLQICGGACSGGGGGGYGGGGGGYGGGGYGDNGGGSECSMDLN</sequence>
<dbReference type="Proteomes" id="UP000554482">
    <property type="component" value="Unassembled WGS sequence"/>
</dbReference>
<protein>
    <submittedName>
        <fullName evidence="1">Uncharacterized protein</fullName>
    </submittedName>
</protein>
<evidence type="ECO:0000313" key="2">
    <source>
        <dbReference type="Proteomes" id="UP000554482"/>
    </source>
</evidence>
<name>A0A7J6X254_THATH</name>
<gene>
    <name evidence="1" type="ORF">FRX31_007008</name>
</gene>
<accession>A0A7J6X254</accession>
<organism evidence="1 2">
    <name type="scientific">Thalictrum thalictroides</name>
    <name type="common">Rue-anemone</name>
    <name type="synonym">Anemone thalictroides</name>
    <dbReference type="NCBI Taxonomy" id="46969"/>
    <lineage>
        <taxon>Eukaryota</taxon>
        <taxon>Viridiplantae</taxon>
        <taxon>Streptophyta</taxon>
        <taxon>Embryophyta</taxon>
        <taxon>Tracheophyta</taxon>
        <taxon>Spermatophyta</taxon>
        <taxon>Magnoliopsida</taxon>
        <taxon>Ranunculales</taxon>
        <taxon>Ranunculaceae</taxon>
        <taxon>Thalictroideae</taxon>
        <taxon>Thalictrum</taxon>
    </lineage>
</organism>
<dbReference type="EMBL" id="JABWDY010006817">
    <property type="protein sequence ID" value="KAF5203403.1"/>
    <property type="molecule type" value="Genomic_DNA"/>
</dbReference>
<reference evidence="1 2" key="1">
    <citation type="submission" date="2020-06" db="EMBL/GenBank/DDBJ databases">
        <title>Transcriptomic and genomic resources for Thalictrum thalictroides and T. hernandezii: Facilitating candidate gene discovery in an emerging model plant lineage.</title>
        <authorList>
            <person name="Arias T."/>
            <person name="Riano-Pachon D.M."/>
            <person name="Di Stilio V.S."/>
        </authorList>
    </citation>
    <scope>NUCLEOTIDE SEQUENCE [LARGE SCALE GENOMIC DNA]</scope>
    <source>
        <strain evidence="2">cv. WT478/WT964</strain>
        <tissue evidence="1">Leaves</tissue>
    </source>
</reference>
<comment type="caution">
    <text evidence="1">The sequence shown here is derived from an EMBL/GenBank/DDBJ whole genome shotgun (WGS) entry which is preliminary data.</text>
</comment>